<gene>
    <name evidence="2" type="ORF">A3F83_02225</name>
</gene>
<dbReference type="STRING" id="1817867.A3F83_02225"/>
<dbReference type="EMBL" id="MFIX01000116">
    <property type="protein sequence ID" value="OGG04537.1"/>
    <property type="molecule type" value="Genomic_DNA"/>
</dbReference>
<feature type="region of interest" description="Disordered" evidence="1">
    <location>
        <begin position="432"/>
        <end position="509"/>
    </location>
</feature>
<organism evidence="2 3">
    <name type="scientific">Candidatus Glassbacteria bacterium RIFCSPLOWO2_12_FULL_58_11</name>
    <dbReference type="NCBI Taxonomy" id="1817867"/>
    <lineage>
        <taxon>Bacteria</taxon>
        <taxon>Candidatus Glassiibacteriota</taxon>
    </lineage>
</organism>
<feature type="compositionally biased region" description="Low complexity" evidence="1">
    <location>
        <begin position="432"/>
        <end position="443"/>
    </location>
</feature>
<dbReference type="AlphaFoldDB" id="A0A1F5YX52"/>
<reference evidence="2 3" key="1">
    <citation type="journal article" date="2016" name="Nat. Commun.">
        <title>Thousands of microbial genomes shed light on interconnected biogeochemical processes in an aquifer system.</title>
        <authorList>
            <person name="Anantharaman K."/>
            <person name="Brown C.T."/>
            <person name="Hug L.A."/>
            <person name="Sharon I."/>
            <person name="Castelle C.J."/>
            <person name="Probst A.J."/>
            <person name="Thomas B.C."/>
            <person name="Singh A."/>
            <person name="Wilkins M.J."/>
            <person name="Karaoz U."/>
            <person name="Brodie E.L."/>
            <person name="Williams K.H."/>
            <person name="Hubbard S.S."/>
            <person name="Banfield J.F."/>
        </authorList>
    </citation>
    <scope>NUCLEOTIDE SEQUENCE [LARGE SCALE GENOMIC DNA]</scope>
</reference>
<evidence type="ECO:0000313" key="3">
    <source>
        <dbReference type="Proteomes" id="UP000179129"/>
    </source>
</evidence>
<comment type="caution">
    <text evidence="2">The sequence shown here is derived from an EMBL/GenBank/DDBJ whole genome shotgun (WGS) entry which is preliminary data.</text>
</comment>
<accession>A0A1F5YX52</accession>
<proteinExistence type="predicted"/>
<name>A0A1F5YX52_9BACT</name>
<evidence type="ECO:0000313" key="2">
    <source>
        <dbReference type="EMBL" id="OGG04537.1"/>
    </source>
</evidence>
<sequence>MFFRAALPALMLILLPGCFSIPFISHGGKPSVVEPQQAEFDRSCVYVGYDGDHQPIVELRLINQEVNPDKGLIIHTRLFPTENFHVKNIFRGLRSINYYPIERRFHRLELRYGRKQLKIKVAENLQVRDTKPVDADFIQSNFWALLPDTMTAVKLKFQDVKHWGKLPADSLDDWYATKTQYIKQIEQNERRADLVDNYRRRQKQDDTKKYSQFDSVFVTTNNTYIYLEKDVDSDMLFTANIGDKFDYGVSDGAWLEVPLPDTLKDMLHEFLDARRARALDQLEKQRKAARASRTPVQAPKTEIDTTNRFTGYILDVMVQKHYRDAVGWEMQTMADPVDVPLFAKVLTDREVARLARIDSIAKAQADSIKAYTDSLERSRVVADSIKLVAELKLKTDSLRADSLRAAAKAGKAASAADSLKKGAVVAAQAGAAAASADSSQAASKTPVDSLKPGAGKSQAADDRPPWAGTGRGHGRNRGGANSDEPAPPDSTAQQNAAPGNPEPPKDGSP</sequence>
<protein>
    <submittedName>
        <fullName evidence="2">Uncharacterized protein</fullName>
    </submittedName>
</protein>
<dbReference type="Proteomes" id="UP000179129">
    <property type="component" value="Unassembled WGS sequence"/>
</dbReference>
<evidence type="ECO:0000256" key="1">
    <source>
        <dbReference type="SAM" id="MobiDB-lite"/>
    </source>
</evidence>